<comment type="caution">
    <text evidence="1">The sequence shown here is derived from an EMBL/GenBank/DDBJ whole genome shotgun (WGS) entry which is preliminary data.</text>
</comment>
<accession>A0A9K3ISX4</accession>
<keyword evidence="2" id="KW-1185">Reference proteome</keyword>
<sequence length="50" mass="5901">MRGFTARRVTNQNQATNMLNHSKMIEKYKTTTFNLNSDNNFKYSKTKVQV</sequence>
<dbReference type="EMBL" id="MNCJ02000321">
    <property type="protein sequence ID" value="KAF5802481.1"/>
    <property type="molecule type" value="Genomic_DNA"/>
</dbReference>
<proteinExistence type="predicted"/>
<evidence type="ECO:0000313" key="2">
    <source>
        <dbReference type="Proteomes" id="UP000215914"/>
    </source>
</evidence>
<evidence type="ECO:0000313" key="1">
    <source>
        <dbReference type="EMBL" id="KAF5802481.1"/>
    </source>
</evidence>
<protein>
    <submittedName>
        <fullName evidence="1">Uncharacterized protein</fullName>
    </submittedName>
</protein>
<dbReference type="Gramene" id="mRNA:HanXRQr2_Chr06g0260011">
    <property type="protein sequence ID" value="CDS:HanXRQr2_Chr06g0260011.1"/>
    <property type="gene ID" value="HanXRQr2_Chr06g0260011"/>
</dbReference>
<dbReference type="Proteomes" id="UP000215914">
    <property type="component" value="Unassembled WGS sequence"/>
</dbReference>
<gene>
    <name evidence="1" type="ORF">HanXRQr2_Chr06g0260011</name>
</gene>
<reference evidence="1" key="1">
    <citation type="journal article" date="2017" name="Nature">
        <title>The sunflower genome provides insights into oil metabolism, flowering and Asterid evolution.</title>
        <authorList>
            <person name="Badouin H."/>
            <person name="Gouzy J."/>
            <person name="Grassa C.J."/>
            <person name="Murat F."/>
            <person name="Staton S.E."/>
            <person name="Cottret L."/>
            <person name="Lelandais-Briere C."/>
            <person name="Owens G.L."/>
            <person name="Carrere S."/>
            <person name="Mayjonade B."/>
            <person name="Legrand L."/>
            <person name="Gill N."/>
            <person name="Kane N.C."/>
            <person name="Bowers J.E."/>
            <person name="Hubner S."/>
            <person name="Bellec A."/>
            <person name="Berard A."/>
            <person name="Berges H."/>
            <person name="Blanchet N."/>
            <person name="Boniface M.C."/>
            <person name="Brunel D."/>
            <person name="Catrice O."/>
            <person name="Chaidir N."/>
            <person name="Claudel C."/>
            <person name="Donnadieu C."/>
            <person name="Faraut T."/>
            <person name="Fievet G."/>
            <person name="Helmstetter N."/>
            <person name="King M."/>
            <person name="Knapp S.J."/>
            <person name="Lai Z."/>
            <person name="Le Paslier M.C."/>
            <person name="Lippi Y."/>
            <person name="Lorenzon L."/>
            <person name="Mandel J.R."/>
            <person name="Marage G."/>
            <person name="Marchand G."/>
            <person name="Marquand E."/>
            <person name="Bret-Mestries E."/>
            <person name="Morien E."/>
            <person name="Nambeesan S."/>
            <person name="Nguyen T."/>
            <person name="Pegot-Espagnet P."/>
            <person name="Pouilly N."/>
            <person name="Raftis F."/>
            <person name="Sallet E."/>
            <person name="Schiex T."/>
            <person name="Thomas J."/>
            <person name="Vandecasteele C."/>
            <person name="Vares D."/>
            <person name="Vear F."/>
            <person name="Vautrin S."/>
            <person name="Crespi M."/>
            <person name="Mangin B."/>
            <person name="Burke J.M."/>
            <person name="Salse J."/>
            <person name="Munos S."/>
            <person name="Vincourt P."/>
            <person name="Rieseberg L.H."/>
            <person name="Langlade N.B."/>
        </authorList>
    </citation>
    <scope>NUCLEOTIDE SEQUENCE</scope>
    <source>
        <tissue evidence="1">Leaves</tissue>
    </source>
</reference>
<dbReference type="AlphaFoldDB" id="A0A9K3ISX4"/>
<organism evidence="1 2">
    <name type="scientific">Helianthus annuus</name>
    <name type="common">Common sunflower</name>
    <dbReference type="NCBI Taxonomy" id="4232"/>
    <lineage>
        <taxon>Eukaryota</taxon>
        <taxon>Viridiplantae</taxon>
        <taxon>Streptophyta</taxon>
        <taxon>Embryophyta</taxon>
        <taxon>Tracheophyta</taxon>
        <taxon>Spermatophyta</taxon>
        <taxon>Magnoliopsida</taxon>
        <taxon>eudicotyledons</taxon>
        <taxon>Gunneridae</taxon>
        <taxon>Pentapetalae</taxon>
        <taxon>asterids</taxon>
        <taxon>campanulids</taxon>
        <taxon>Asterales</taxon>
        <taxon>Asteraceae</taxon>
        <taxon>Asteroideae</taxon>
        <taxon>Heliantheae alliance</taxon>
        <taxon>Heliantheae</taxon>
        <taxon>Helianthus</taxon>
    </lineage>
</organism>
<name>A0A9K3ISX4_HELAN</name>
<reference evidence="1" key="2">
    <citation type="submission" date="2020-06" db="EMBL/GenBank/DDBJ databases">
        <title>Helianthus annuus Genome sequencing and assembly Release 2.</title>
        <authorList>
            <person name="Gouzy J."/>
            <person name="Langlade N."/>
            <person name="Munos S."/>
        </authorList>
    </citation>
    <scope>NUCLEOTIDE SEQUENCE</scope>
    <source>
        <tissue evidence="1">Leaves</tissue>
    </source>
</reference>